<evidence type="ECO:0000259" key="20">
    <source>
        <dbReference type="PROSITE" id="PS50857"/>
    </source>
</evidence>
<dbReference type="GO" id="GO:0016491">
    <property type="term" value="F:oxidoreductase activity"/>
    <property type="evidence" value="ECO:0007669"/>
    <property type="project" value="UniProtKB-KW"/>
</dbReference>
<dbReference type="Gene3D" id="1.10.287.90">
    <property type="match status" value="1"/>
</dbReference>
<dbReference type="GO" id="GO:0042773">
    <property type="term" value="P:ATP synthesis coupled electron transport"/>
    <property type="evidence" value="ECO:0007669"/>
    <property type="project" value="TreeGrafter"/>
</dbReference>
<keyword evidence="9" id="KW-1278">Translocase</keyword>
<reference evidence="22 23" key="1">
    <citation type="submission" date="2018-12" db="EMBL/GenBank/DDBJ databases">
        <authorList>
            <person name="Li F."/>
        </authorList>
    </citation>
    <scope>NUCLEOTIDE SEQUENCE [LARGE SCALE GENOMIC DNA]</scope>
    <source>
        <strain evidence="22 23">8H24J-4-2</strain>
    </source>
</reference>
<evidence type="ECO:0000256" key="11">
    <source>
        <dbReference type="ARBA" id="ARBA00022989"/>
    </source>
</evidence>
<proteinExistence type="inferred from homology"/>
<evidence type="ECO:0000256" key="19">
    <source>
        <dbReference type="SAM" id="Phobius"/>
    </source>
</evidence>
<comment type="function">
    <text evidence="15">Subunits I and II form the functional core of the enzyme complex. Electrons originating in cytochrome c are transferred via heme a and Cu(A) to the binuclear center formed by heme a3 and Cu(B).</text>
</comment>
<name>A0A444QEL8_9MICO</name>
<comment type="subcellular location">
    <subcellularLocation>
        <location evidence="1">Membrane</location>
        <topology evidence="1">Multi-pass membrane protein</topology>
    </subcellularLocation>
</comment>
<dbReference type="PANTHER" id="PTHR22888">
    <property type="entry name" value="CYTOCHROME C OXIDASE, SUBUNIT II"/>
    <property type="match status" value="1"/>
</dbReference>
<keyword evidence="11 19" id="KW-1133">Transmembrane helix</keyword>
<evidence type="ECO:0000256" key="1">
    <source>
        <dbReference type="ARBA" id="ARBA00004141"/>
    </source>
</evidence>
<sequence>MRTATRATAAWFFVVGGALLLGGCTVDPNEQQSILAPRGERAEAVDGLWQLMLVLGTAVWVIVTAALIVAVLRRRRKDDQDHSSRGPDDPDPADGRRPFWLIAAAGALVPAVVIALLTAVSATVLRDIDPEQETDGPVVEVIAHQYWWEVHYPDYEVTTANEIHIPTGVKVRLELGSADVIHSFWVPELSGKVDTIPGRTNALWLSTDEPGTYWGQCAEFCGLDHALMRMLVISHSPAEFDGWIAAQQEPAPRLLEANPTESVERGQQIFMSSSCVYCHTIEGTAAQGEVGPDLTHIASRETLAAGILPNDRGNLAGWILDPQSIKPGNQMPGTDLDGEDLQYLLDYLESLE</sequence>
<evidence type="ECO:0000259" key="21">
    <source>
        <dbReference type="PROSITE" id="PS51007"/>
    </source>
</evidence>
<dbReference type="InterPro" id="IPR034236">
    <property type="entry name" value="CuRO_CcO_Caa3_II"/>
</dbReference>
<dbReference type="CDD" id="cd04213">
    <property type="entry name" value="CuRO_CcO_Caa3_II"/>
    <property type="match status" value="1"/>
</dbReference>
<dbReference type="NCBIfam" id="TIGR02866">
    <property type="entry name" value="CoxB"/>
    <property type="match status" value="1"/>
</dbReference>
<evidence type="ECO:0000256" key="4">
    <source>
        <dbReference type="ARBA" id="ARBA00022448"/>
    </source>
</evidence>
<comment type="catalytic activity">
    <reaction evidence="17">
        <text>4 Fe(II)-[cytochrome c] + O2 + 8 H(+)(in) = 4 Fe(III)-[cytochrome c] + 2 H2O + 4 H(+)(out)</text>
        <dbReference type="Rhea" id="RHEA:11436"/>
        <dbReference type="Rhea" id="RHEA-COMP:10350"/>
        <dbReference type="Rhea" id="RHEA-COMP:14399"/>
        <dbReference type="ChEBI" id="CHEBI:15377"/>
        <dbReference type="ChEBI" id="CHEBI:15378"/>
        <dbReference type="ChEBI" id="CHEBI:15379"/>
        <dbReference type="ChEBI" id="CHEBI:29033"/>
        <dbReference type="ChEBI" id="CHEBI:29034"/>
        <dbReference type="EC" id="7.1.1.9"/>
    </reaction>
</comment>
<dbReference type="EC" id="7.1.1.9" evidence="3"/>
<keyword evidence="12 18" id="KW-0408">Iron</keyword>
<evidence type="ECO:0000256" key="2">
    <source>
        <dbReference type="ARBA" id="ARBA00007866"/>
    </source>
</evidence>
<evidence type="ECO:0000256" key="6">
    <source>
        <dbReference type="ARBA" id="ARBA00022660"/>
    </source>
</evidence>
<dbReference type="OrthoDB" id="9781261at2"/>
<keyword evidence="22" id="KW-0560">Oxidoreductase</keyword>
<keyword evidence="8 18" id="KW-0479">Metal-binding</keyword>
<keyword evidence="4" id="KW-0813">Transport</keyword>
<keyword evidence="5 18" id="KW-0349">Heme</keyword>
<dbReference type="InterPro" id="IPR036257">
    <property type="entry name" value="Cyt_c_oxidase_su2_TM_sf"/>
</dbReference>
<keyword evidence="13" id="KW-0186">Copper</keyword>
<evidence type="ECO:0000256" key="13">
    <source>
        <dbReference type="ARBA" id="ARBA00023008"/>
    </source>
</evidence>
<comment type="caution">
    <text evidence="22">The sequence shown here is derived from an EMBL/GenBank/DDBJ whole genome shotgun (WGS) entry which is preliminary data.</text>
</comment>
<evidence type="ECO:0000256" key="8">
    <source>
        <dbReference type="ARBA" id="ARBA00022723"/>
    </source>
</evidence>
<keyword evidence="14 19" id="KW-0472">Membrane</keyword>
<dbReference type="GO" id="GO:0016020">
    <property type="term" value="C:membrane"/>
    <property type="evidence" value="ECO:0007669"/>
    <property type="project" value="UniProtKB-SubCell"/>
</dbReference>
<evidence type="ECO:0000256" key="7">
    <source>
        <dbReference type="ARBA" id="ARBA00022692"/>
    </source>
</evidence>
<dbReference type="InterPro" id="IPR014222">
    <property type="entry name" value="Cyt_c_oxidase_su2"/>
</dbReference>
<gene>
    <name evidence="22" type="primary">coxB</name>
    <name evidence="22" type="ORF">ELQ92_01705</name>
</gene>
<organism evidence="22 23">
    <name type="scientific">Labedella populi</name>
    <dbReference type="NCBI Taxonomy" id="2498850"/>
    <lineage>
        <taxon>Bacteria</taxon>
        <taxon>Bacillati</taxon>
        <taxon>Actinomycetota</taxon>
        <taxon>Actinomycetes</taxon>
        <taxon>Micrococcales</taxon>
        <taxon>Microbacteriaceae</taxon>
        <taxon>Labedella</taxon>
    </lineage>
</organism>
<dbReference type="InterPro" id="IPR002429">
    <property type="entry name" value="CcO_II-like_C"/>
</dbReference>
<comment type="similarity">
    <text evidence="2">Belongs to the cytochrome c oxidase subunit 2 family.</text>
</comment>
<keyword evidence="23" id="KW-1185">Reference proteome</keyword>
<dbReference type="AlphaFoldDB" id="A0A444QEL8"/>
<dbReference type="Proteomes" id="UP000288603">
    <property type="component" value="Unassembled WGS sequence"/>
</dbReference>
<dbReference type="GO" id="GO:0004129">
    <property type="term" value="F:cytochrome-c oxidase activity"/>
    <property type="evidence" value="ECO:0007669"/>
    <property type="project" value="UniProtKB-EC"/>
</dbReference>
<dbReference type="PROSITE" id="PS50857">
    <property type="entry name" value="COX2_CUA"/>
    <property type="match status" value="1"/>
</dbReference>
<evidence type="ECO:0000256" key="14">
    <source>
        <dbReference type="ARBA" id="ARBA00023136"/>
    </source>
</evidence>
<dbReference type="InterPro" id="IPR045187">
    <property type="entry name" value="CcO_II"/>
</dbReference>
<feature type="domain" description="Cytochrome c" evidence="21">
    <location>
        <begin position="261"/>
        <end position="352"/>
    </location>
</feature>
<keyword evidence="6" id="KW-0679">Respiratory chain</keyword>
<dbReference type="SUPFAM" id="SSF49503">
    <property type="entry name" value="Cupredoxins"/>
    <property type="match status" value="1"/>
</dbReference>
<keyword evidence="10" id="KW-0249">Electron transport</keyword>
<dbReference type="InterPro" id="IPR001505">
    <property type="entry name" value="Copper_CuA"/>
</dbReference>
<dbReference type="GO" id="GO:0005507">
    <property type="term" value="F:copper ion binding"/>
    <property type="evidence" value="ECO:0007669"/>
    <property type="project" value="InterPro"/>
</dbReference>
<dbReference type="Pfam" id="PF00034">
    <property type="entry name" value="Cytochrom_C"/>
    <property type="match status" value="1"/>
</dbReference>
<feature type="domain" description="Cytochrome oxidase subunit II copper A binding" evidence="20">
    <location>
        <begin position="134"/>
        <end position="246"/>
    </location>
</feature>
<evidence type="ECO:0000256" key="17">
    <source>
        <dbReference type="ARBA" id="ARBA00047816"/>
    </source>
</evidence>
<dbReference type="SUPFAM" id="SSF46626">
    <property type="entry name" value="Cytochrome c"/>
    <property type="match status" value="1"/>
</dbReference>
<feature type="transmembrane region" description="Helical" evidence="19">
    <location>
        <begin position="99"/>
        <end position="125"/>
    </location>
</feature>
<dbReference type="GO" id="GO:0020037">
    <property type="term" value="F:heme binding"/>
    <property type="evidence" value="ECO:0007669"/>
    <property type="project" value="InterPro"/>
</dbReference>
<dbReference type="Gene3D" id="2.60.40.420">
    <property type="entry name" value="Cupredoxins - blue copper proteins"/>
    <property type="match status" value="1"/>
</dbReference>
<dbReference type="InterPro" id="IPR036909">
    <property type="entry name" value="Cyt_c-like_dom_sf"/>
</dbReference>
<dbReference type="PROSITE" id="PS51007">
    <property type="entry name" value="CYTC"/>
    <property type="match status" value="1"/>
</dbReference>
<protein>
    <recommendedName>
        <fullName evidence="3">cytochrome-c oxidase</fullName>
        <ecNumber evidence="3">7.1.1.9</ecNumber>
    </recommendedName>
    <alternativeName>
        <fullName evidence="16">Cytochrome aa3 subunit 2</fullName>
    </alternativeName>
</protein>
<dbReference type="RefSeq" id="WP_128497227.1">
    <property type="nucleotide sequence ID" value="NZ_RZNC01000001.1"/>
</dbReference>
<evidence type="ECO:0000256" key="3">
    <source>
        <dbReference type="ARBA" id="ARBA00012949"/>
    </source>
</evidence>
<evidence type="ECO:0000313" key="22">
    <source>
        <dbReference type="EMBL" id="RWZ67999.1"/>
    </source>
</evidence>
<dbReference type="PROSITE" id="PS51257">
    <property type="entry name" value="PROKAR_LIPOPROTEIN"/>
    <property type="match status" value="1"/>
</dbReference>
<evidence type="ECO:0000256" key="9">
    <source>
        <dbReference type="ARBA" id="ARBA00022967"/>
    </source>
</evidence>
<evidence type="ECO:0000256" key="16">
    <source>
        <dbReference type="ARBA" id="ARBA00031399"/>
    </source>
</evidence>
<evidence type="ECO:0000313" key="23">
    <source>
        <dbReference type="Proteomes" id="UP000288603"/>
    </source>
</evidence>
<dbReference type="PROSITE" id="PS00078">
    <property type="entry name" value="COX2"/>
    <property type="match status" value="1"/>
</dbReference>
<evidence type="ECO:0000256" key="15">
    <source>
        <dbReference type="ARBA" id="ARBA00024688"/>
    </source>
</evidence>
<evidence type="ECO:0000256" key="5">
    <source>
        <dbReference type="ARBA" id="ARBA00022617"/>
    </source>
</evidence>
<dbReference type="EMBL" id="RZNC01000001">
    <property type="protein sequence ID" value="RWZ67999.1"/>
    <property type="molecule type" value="Genomic_DNA"/>
</dbReference>
<accession>A0A444QEL8</accession>
<dbReference type="Pfam" id="PF00116">
    <property type="entry name" value="COX2"/>
    <property type="match status" value="1"/>
</dbReference>
<feature type="transmembrane region" description="Helical" evidence="19">
    <location>
        <begin position="48"/>
        <end position="72"/>
    </location>
</feature>
<evidence type="ECO:0000256" key="12">
    <source>
        <dbReference type="ARBA" id="ARBA00023004"/>
    </source>
</evidence>
<dbReference type="InterPro" id="IPR009056">
    <property type="entry name" value="Cyt_c-like_dom"/>
</dbReference>
<evidence type="ECO:0000256" key="10">
    <source>
        <dbReference type="ARBA" id="ARBA00022982"/>
    </source>
</evidence>
<evidence type="ECO:0000256" key="18">
    <source>
        <dbReference type="PROSITE-ProRule" id="PRU00433"/>
    </source>
</evidence>
<keyword evidence="7 19" id="KW-0812">Transmembrane</keyword>
<dbReference type="PANTHER" id="PTHR22888:SF9">
    <property type="entry name" value="CYTOCHROME C OXIDASE SUBUNIT 2"/>
    <property type="match status" value="1"/>
</dbReference>
<dbReference type="InterPro" id="IPR008972">
    <property type="entry name" value="Cupredoxin"/>
</dbReference>